<gene>
    <name evidence="1" type="ORF">FHS77_002681</name>
</gene>
<dbReference type="AlphaFoldDB" id="A0A841LVC5"/>
<comment type="caution">
    <text evidence="1">The sequence shown here is derived from an EMBL/GenBank/DDBJ whole genome shotgun (WGS) entry which is preliminary data.</text>
</comment>
<dbReference type="Pfam" id="PF14354">
    <property type="entry name" value="Lar_restr_allev"/>
    <property type="match status" value="1"/>
</dbReference>
<organism evidence="1 2">
    <name type="scientific">Paenochrobactrum gallinarii</name>
    <dbReference type="NCBI Taxonomy" id="643673"/>
    <lineage>
        <taxon>Bacteria</taxon>
        <taxon>Pseudomonadati</taxon>
        <taxon>Pseudomonadota</taxon>
        <taxon>Alphaproteobacteria</taxon>
        <taxon>Hyphomicrobiales</taxon>
        <taxon>Brucellaceae</taxon>
        <taxon>Paenochrobactrum</taxon>
    </lineage>
</organism>
<sequence>MTSELKPCSSCVGEAKLIKRSFYAGKESRLKSYRERVECKVCGLTTREYNKPNAAVHSWNTRATPSADTLAGLVRYGISMFGNGAVEMGEGEYVLYSEAAKIVAMQAAKEADIERLTCPTYLEEKLIQVGVCDIEWQKRAQAAEAELAQIKAQDPVAWMHPTAGWTDVSKSKIAAHCKHGTDPKPLYAAPVDQTAEIERYREALEFYADIRKYPAPLTGGMGDLWSDCGEVARAALSGKEPS</sequence>
<dbReference type="EMBL" id="JACIIU010000017">
    <property type="protein sequence ID" value="MBB6262113.1"/>
    <property type="molecule type" value="Genomic_DNA"/>
</dbReference>
<evidence type="ECO:0000313" key="1">
    <source>
        <dbReference type="EMBL" id="MBB6262113.1"/>
    </source>
</evidence>
<proteinExistence type="predicted"/>
<name>A0A841LVC5_9HYPH</name>
<dbReference type="Proteomes" id="UP000555393">
    <property type="component" value="Unassembled WGS sequence"/>
</dbReference>
<protein>
    <submittedName>
        <fullName evidence="1">Uncharacterized protein</fullName>
    </submittedName>
</protein>
<accession>A0A841LVC5</accession>
<evidence type="ECO:0000313" key="2">
    <source>
        <dbReference type="Proteomes" id="UP000555393"/>
    </source>
</evidence>
<keyword evidence="2" id="KW-1185">Reference proteome</keyword>
<dbReference type="RefSeq" id="WP_184224103.1">
    <property type="nucleotide sequence ID" value="NZ_JACIIU010000017.1"/>
</dbReference>
<reference evidence="1 2" key="1">
    <citation type="submission" date="2020-08" db="EMBL/GenBank/DDBJ databases">
        <title>Genomic Encyclopedia of Type Strains, Phase IV (KMG-IV): sequencing the most valuable type-strain genomes for metagenomic binning, comparative biology and taxonomic classification.</title>
        <authorList>
            <person name="Goeker M."/>
        </authorList>
    </citation>
    <scope>NUCLEOTIDE SEQUENCE [LARGE SCALE GENOMIC DNA]</scope>
    <source>
        <strain evidence="1 2">DSM 22336</strain>
    </source>
</reference>